<gene>
    <name evidence="2" type="ORF">FJY86_02365</name>
</gene>
<keyword evidence="2" id="KW-0808">Transferase</keyword>
<dbReference type="InterPro" id="IPR013216">
    <property type="entry name" value="Methyltransf_11"/>
</dbReference>
<name>A0A8T4C6W9_9ARCH</name>
<reference evidence="2" key="1">
    <citation type="submission" date="2019-03" db="EMBL/GenBank/DDBJ databases">
        <title>Lake Tanganyika Metagenome-Assembled Genomes (MAGs).</title>
        <authorList>
            <person name="Tran P."/>
        </authorList>
    </citation>
    <scope>NUCLEOTIDE SEQUENCE</scope>
    <source>
        <strain evidence="2">M_DeepCast_50m_m2_156</strain>
    </source>
</reference>
<dbReference type="Gene3D" id="3.40.50.150">
    <property type="entry name" value="Vaccinia Virus protein VP39"/>
    <property type="match status" value="1"/>
</dbReference>
<proteinExistence type="predicted"/>
<dbReference type="GO" id="GO:0032259">
    <property type="term" value="P:methylation"/>
    <property type="evidence" value="ECO:0007669"/>
    <property type="project" value="UniProtKB-KW"/>
</dbReference>
<dbReference type="EMBL" id="VGJJ01000013">
    <property type="protein sequence ID" value="MBM3282161.1"/>
    <property type="molecule type" value="Genomic_DNA"/>
</dbReference>
<dbReference type="SUPFAM" id="SSF53335">
    <property type="entry name" value="S-adenosyl-L-methionine-dependent methyltransferases"/>
    <property type="match status" value="1"/>
</dbReference>
<accession>A0A8T4C6W9</accession>
<dbReference type="Pfam" id="PF08241">
    <property type="entry name" value="Methyltransf_11"/>
    <property type="match status" value="1"/>
</dbReference>
<evidence type="ECO:0000259" key="1">
    <source>
        <dbReference type="Pfam" id="PF08241"/>
    </source>
</evidence>
<evidence type="ECO:0000313" key="3">
    <source>
        <dbReference type="Proteomes" id="UP000774699"/>
    </source>
</evidence>
<comment type="caution">
    <text evidence="2">The sequence shown here is derived from an EMBL/GenBank/DDBJ whole genome shotgun (WGS) entry which is preliminary data.</text>
</comment>
<dbReference type="CDD" id="cd02440">
    <property type="entry name" value="AdoMet_MTases"/>
    <property type="match status" value="1"/>
</dbReference>
<evidence type="ECO:0000313" key="2">
    <source>
        <dbReference type="EMBL" id="MBM3282161.1"/>
    </source>
</evidence>
<dbReference type="AlphaFoldDB" id="A0A8T4C6W9"/>
<dbReference type="GO" id="GO:0008757">
    <property type="term" value="F:S-adenosylmethionine-dependent methyltransferase activity"/>
    <property type="evidence" value="ECO:0007669"/>
    <property type="project" value="InterPro"/>
</dbReference>
<organism evidence="2 3">
    <name type="scientific">Candidatus Iainarchaeum sp</name>
    <dbReference type="NCBI Taxonomy" id="3101447"/>
    <lineage>
        <taxon>Archaea</taxon>
        <taxon>Candidatus Iainarchaeota</taxon>
        <taxon>Candidatus Iainarchaeia</taxon>
        <taxon>Candidatus Iainarchaeales</taxon>
        <taxon>Candidatus Iainarchaeaceae</taxon>
        <taxon>Candidatus Iainarchaeum</taxon>
    </lineage>
</organism>
<sequence length="257" mass="29519">MPSRPAPKPVEKGKDSVYWDYWEEMVKASIWRESKELPAIAAVAEIQGKHVIDAGCGPGRLILPFSKIAKTITAVDESDWVIKVVSKMIREKRLNNVQIAQAPLVGLPFDDGVSDSTYCMWVIHHDKSRWDKIVKELVRVTRDGSPITVGFSSGEGDLPRLEEVCKPAHVQKCKEFDVAFPKWCKEQEWSVEITKVPLLFEFKSPEWAFEVFSNTFVRRDITNEQKSQLMQFLKQHVKNGKCVITQELRLYVIRETE</sequence>
<dbReference type="InterPro" id="IPR029063">
    <property type="entry name" value="SAM-dependent_MTases_sf"/>
</dbReference>
<protein>
    <submittedName>
        <fullName evidence="2">Class I SAM-dependent methyltransferase</fullName>
    </submittedName>
</protein>
<keyword evidence="2" id="KW-0489">Methyltransferase</keyword>
<dbReference type="Proteomes" id="UP000774699">
    <property type="component" value="Unassembled WGS sequence"/>
</dbReference>
<feature type="domain" description="Methyltransferase type 11" evidence="1">
    <location>
        <begin position="53"/>
        <end position="145"/>
    </location>
</feature>